<dbReference type="InterPro" id="IPR028871">
    <property type="entry name" value="BlueCu_1_BS"/>
</dbReference>
<dbReference type="InterPro" id="IPR008972">
    <property type="entry name" value="Cupredoxin"/>
</dbReference>
<sequence length="187" mass="19218">MVQGRGNAVVAWNVAGRLMLLAVVAVALVHYAQGATTHDVGGADKWAAPGLSNTLNSSYLSDWASTQTFALGDSLFFDYAVGTHNVLEVTNAAYTACNITKPMQMWTAGNTTVPLNSTGPFYFICGFPGHCMAGQKVAITVTSGSPSPLSSTTPPPSPNGSTISSLPASAAAVVFGALFVACGSLLW</sequence>
<feature type="signal peptide" evidence="4">
    <location>
        <begin position="1"/>
        <end position="34"/>
    </location>
</feature>
<feature type="domain" description="Phytocyanin" evidence="5">
    <location>
        <begin position="36"/>
        <end position="143"/>
    </location>
</feature>
<dbReference type="EMBL" id="OZ019893">
    <property type="protein sequence ID" value="CAK9192127.1"/>
    <property type="molecule type" value="Genomic_DNA"/>
</dbReference>
<reference evidence="6 7" key="1">
    <citation type="submission" date="2024-02" db="EMBL/GenBank/DDBJ databases">
        <authorList>
            <consortium name="ELIXIR-Norway"/>
            <consortium name="Elixir Norway"/>
        </authorList>
    </citation>
    <scope>NUCLEOTIDE SEQUENCE [LARGE SCALE GENOMIC DNA]</scope>
</reference>
<organism evidence="6 7">
    <name type="scientific">Sphagnum troendelagicum</name>
    <dbReference type="NCBI Taxonomy" id="128251"/>
    <lineage>
        <taxon>Eukaryota</taxon>
        <taxon>Viridiplantae</taxon>
        <taxon>Streptophyta</taxon>
        <taxon>Embryophyta</taxon>
        <taxon>Bryophyta</taxon>
        <taxon>Sphagnophytina</taxon>
        <taxon>Sphagnopsida</taxon>
        <taxon>Sphagnales</taxon>
        <taxon>Sphagnaceae</taxon>
        <taxon>Sphagnum</taxon>
    </lineage>
</organism>
<evidence type="ECO:0000256" key="2">
    <source>
        <dbReference type="ARBA" id="ARBA00023008"/>
    </source>
</evidence>
<gene>
    <name evidence="6" type="ORF">CSSPTR1EN2_LOCUS1735</name>
</gene>
<keyword evidence="3" id="KW-0472">Membrane</keyword>
<dbReference type="PANTHER" id="PTHR33021">
    <property type="entry name" value="BLUE COPPER PROTEIN"/>
    <property type="match status" value="1"/>
</dbReference>
<keyword evidence="2" id="KW-0186">Copper</keyword>
<keyword evidence="1" id="KW-0479">Metal-binding</keyword>
<dbReference type="InterPro" id="IPR039391">
    <property type="entry name" value="Phytocyanin-like"/>
</dbReference>
<dbReference type="PROSITE" id="PS00196">
    <property type="entry name" value="COPPER_BLUE"/>
    <property type="match status" value="1"/>
</dbReference>
<keyword evidence="3" id="KW-0812">Transmembrane</keyword>
<keyword evidence="4" id="KW-0732">Signal</keyword>
<dbReference type="Pfam" id="PF02298">
    <property type="entry name" value="Cu_bind_like"/>
    <property type="match status" value="1"/>
</dbReference>
<feature type="transmembrane region" description="Helical" evidence="3">
    <location>
        <begin position="166"/>
        <end position="186"/>
    </location>
</feature>
<evidence type="ECO:0000256" key="4">
    <source>
        <dbReference type="SAM" id="SignalP"/>
    </source>
</evidence>
<keyword evidence="7" id="KW-1185">Reference proteome</keyword>
<dbReference type="Proteomes" id="UP001497512">
    <property type="component" value="Chromosome 1"/>
</dbReference>
<proteinExistence type="predicted"/>
<feature type="chain" id="PRO_5045508978" description="Phytocyanin domain-containing protein" evidence="4">
    <location>
        <begin position="35"/>
        <end position="187"/>
    </location>
</feature>
<evidence type="ECO:0000313" key="7">
    <source>
        <dbReference type="Proteomes" id="UP001497512"/>
    </source>
</evidence>
<evidence type="ECO:0000256" key="3">
    <source>
        <dbReference type="SAM" id="Phobius"/>
    </source>
</evidence>
<name>A0ABP0TC21_9BRYO</name>
<accession>A0ABP0TC21</accession>
<evidence type="ECO:0000313" key="6">
    <source>
        <dbReference type="EMBL" id="CAK9192127.1"/>
    </source>
</evidence>
<dbReference type="PANTHER" id="PTHR33021:SF496">
    <property type="entry name" value="OS08G0482700 PROTEIN"/>
    <property type="match status" value="1"/>
</dbReference>
<keyword evidence="3" id="KW-1133">Transmembrane helix</keyword>
<dbReference type="InterPro" id="IPR003245">
    <property type="entry name" value="Phytocyanin_dom"/>
</dbReference>
<protein>
    <recommendedName>
        <fullName evidence="5">Phytocyanin domain-containing protein</fullName>
    </recommendedName>
</protein>
<evidence type="ECO:0000256" key="1">
    <source>
        <dbReference type="ARBA" id="ARBA00022723"/>
    </source>
</evidence>
<dbReference type="CDD" id="cd04216">
    <property type="entry name" value="Phytocyanin"/>
    <property type="match status" value="1"/>
</dbReference>
<dbReference type="PROSITE" id="PS51485">
    <property type="entry name" value="PHYTOCYANIN"/>
    <property type="match status" value="1"/>
</dbReference>
<evidence type="ECO:0000259" key="5">
    <source>
        <dbReference type="PROSITE" id="PS51485"/>
    </source>
</evidence>
<dbReference type="SUPFAM" id="SSF49503">
    <property type="entry name" value="Cupredoxins"/>
    <property type="match status" value="1"/>
</dbReference>
<dbReference type="Gene3D" id="2.60.40.420">
    <property type="entry name" value="Cupredoxins - blue copper proteins"/>
    <property type="match status" value="1"/>
</dbReference>